<evidence type="ECO:0000256" key="1">
    <source>
        <dbReference type="ARBA" id="ARBA00022491"/>
    </source>
</evidence>
<accession>A0A937KE69</accession>
<keyword evidence="3" id="KW-0238">DNA-binding</keyword>
<protein>
    <submittedName>
        <fullName evidence="6">DeoR/GlpR transcriptional regulator</fullName>
    </submittedName>
</protein>
<dbReference type="EMBL" id="JAEUGD010000066">
    <property type="protein sequence ID" value="MBL6449254.1"/>
    <property type="molecule type" value="Genomic_DNA"/>
</dbReference>
<dbReference type="PRINTS" id="PR00037">
    <property type="entry name" value="HTHLACR"/>
</dbReference>
<gene>
    <name evidence="6" type="ORF">JMN32_23290</name>
</gene>
<dbReference type="InterPro" id="IPR037171">
    <property type="entry name" value="NagB/RpiA_transferase-like"/>
</dbReference>
<dbReference type="InterPro" id="IPR018356">
    <property type="entry name" value="Tscrpt_reg_HTH_DeoR_CS"/>
</dbReference>
<comment type="caution">
    <text evidence="6">The sequence shown here is derived from an EMBL/GenBank/DDBJ whole genome shotgun (WGS) entry which is preliminary data.</text>
</comment>
<dbReference type="SMART" id="SM01134">
    <property type="entry name" value="DeoRC"/>
    <property type="match status" value="1"/>
</dbReference>
<dbReference type="Pfam" id="PF08220">
    <property type="entry name" value="HTH_DeoR"/>
    <property type="match status" value="1"/>
</dbReference>
<evidence type="ECO:0000256" key="4">
    <source>
        <dbReference type="ARBA" id="ARBA00023163"/>
    </source>
</evidence>
<dbReference type="Proteomes" id="UP000614216">
    <property type="component" value="Unassembled WGS sequence"/>
</dbReference>
<keyword evidence="1" id="KW-0678">Repressor</keyword>
<evidence type="ECO:0000256" key="3">
    <source>
        <dbReference type="ARBA" id="ARBA00023125"/>
    </source>
</evidence>
<evidence type="ECO:0000259" key="5">
    <source>
        <dbReference type="PROSITE" id="PS51000"/>
    </source>
</evidence>
<dbReference type="InterPro" id="IPR001034">
    <property type="entry name" value="DeoR_HTH"/>
</dbReference>
<dbReference type="PANTHER" id="PTHR30363">
    <property type="entry name" value="HTH-TYPE TRANSCRIPTIONAL REGULATOR SRLR-RELATED"/>
    <property type="match status" value="1"/>
</dbReference>
<dbReference type="PROSITE" id="PS51000">
    <property type="entry name" value="HTH_DEOR_2"/>
    <property type="match status" value="1"/>
</dbReference>
<evidence type="ECO:0000313" key="6">
    <source>
        <dbReference type="EMBL" id="MBL6449254.1"/>
    </source>
</evidence>
<dbReference type="SUPFAM" id="SSF100950">
    <property type="entry name" value="NagB/RpiA/CoA transferase-like"/>
    <property type="match status" value="1"/>
</dbReference>
<dbReference type="Gene3D" id="3.40.50.1360">
    <property type="match status" value="1"/>
</dbReference>
<organism evidence="6 7">
    <name type="scientific">Fulvivirga marina</name>
    <dbReference type="NCBI Taxonomy" id="2494733"/>
    <lineage>
        <taxon>Bacteria</taxon>
        <taxon>Pseudomonadati</taxon>
        <taxon>Bacteroidota</taxon>
        <taxon>Cytophagia</taxon>
        <taxon>Cytophagales</taxon>
        <taxon>Fulvivirgaceae</taxon>
        <taxon>Fulvivirga</taxon>
    </lineage>
</organism>
<name>A0A937KE69_9BACT</name>
<dbReference type="PROSITE" id="PS00894">
    <property type="entry name" value="HTH_DEOR_1"/>
    <property type="match status" value="1"/>
</dbReference>
<reference evidence="6" key="1">
    <citation type="submission" date="2021-01" db="EMBL/GenBank/DDBJ databases">
        <title>Fulvivirga kasyanovii gen. nov., sp nov., a novel member of the phylum Bacteroidetes isolated from seawater in a mussel farm.</title>
        <authorList>
            <person name="Zhao L.-H."/>
            <person name="Wang Z.-J."/>
        </authorList>
    </citation>
    <scope>NUCLEOTIDE SEQUENCE</scope>
    <source>
        <strain evidence="6">29W222</strain>
    </source>
</reference>
<evidence type="ECO:0000256" key="2">
    <source>
        <dbReference type="ARBA" id="ARBA00023015"/>
    </source>
</evidence>
<keyword evidence="2" id="KW-0805">Transcription regulation</keyword>
<dbReference type="GO" id="GO:0003677">
    <property type="term" value="F:DNA binding"/>
    <property type="evidence" value="ECO:0007669"/>
    <property type="project" value="UniProtKB-KW"/>
</dbReference>
<proteinExistence type="predicted"/>
<dbReference type="AlphaFoldDB" id="A0A937KE69"/>
<dbReference type="Pfam" id="PF00455">
    <property type="entry name" value="DeoRC"/>
    <property type="match status" value="1"/>
</dbReference>
<feature type="domain" description="HTH deoR-type" evidence="5">
    <location>
        <begin position="3"/>
        <end position="58"/>
    </location>
</feature>
<dbReference type="Gene3D" id="1.10.10.10">
    <property type="entry name" value="Winged helix-like DNA-binding domain superfamily/Winged helix DNA-binding domain"/>
    <property type="match status" value="1"/>
</dbReference>
<dbReference type="InterPro" id="IPR050313">
    <property type="entry name" value="Carb_Metab_HTH_regulators"/>
</dbReference>
<keyword evidence="4" id="KW-0804">Transcription</keyword>
<dbReference type="InterPro" id="IPR014036">
    <property type="entry name" value="DeoR-like_C"/>
</dbReference>
<dbReference type="SUPFAM" id="SSF46785">
    <property type="entry name" value="Winged helix' DNA-binding domain"/>
    <property type="match status" value="1"/>
</dbReference>
<keyword evidence="7" id="KW-1185">Reference proteome</keyword>
<evidence type="ECO:0000313" key="7">
    <source>
        <dbReference type="Proteomes" id="UP000614216"/>
    </source>
</evidence>
<sequence>MLKEERFKHILNRLSTDNKVLLHELSKELNVSTDTIRRDLKELDDQGLLKAVRGGAVPHSPVPHNFKDRIGYNSESKQIIAQKALPLLQDGQVVIFDGGTSTLAVASILPEDLRITVVTNSFPIVTMLAEHKNVEVLFAGGRLFKRSFVTTGHETMRFFKNIRADLCLLGICSIHSSLGTTTPDYEESEVKKVIINNSQEIIALSSIEKLETVEPYYICPTEDISTIITNQPKEAKLKPYIEAGIQIV</sequence>
<dbReference type="InterPro" id="IPR036388">
    <property type="entry name" value="WH-like_DNA-bd_sf"/>
</dbReference>
<dbReference type="InterPro" id="IPR036390">
    <property type="entry name" value="WH_DNA-bd_sf"/>
</dbReference>
<dbReference type="PANTHER" id="PTHR30363:SF4">
    <property type="entry name" value="GLYCEROL-3-PHOSPHATE REGULON REPRESSOR"/>
    <property type="match status" value="1"/>
</dbReference>
<dbReference type="SMART" id="SM00420">
    <property type="entry name" value="HTH_DEOR"/>
    <property type="match status" value="1"/>
</dbReference>
<dbReference type="RefSeq" id="WP_202858786.1">
    <property type="nucleotide sequence ID" value="NZ_JAEUGD010000066.1"/>
</dbReference>
<dbReference type="GO" id="GO:0003700">
    <property type="term" value="F:DNA-binding transcription factor activity"/>
    <property type="evidence" value="ECO:0007669"/>
    <property type="project" value="InterPro"/>
</dbReference>